<dbReference type="AlphaFoldDB" id="A0A0E9RNX8"/>
<sequence>MRDARGSGMPSNPRPYRLRFVLFCFRVFGIERTIRPWCLQQRRIV</sequence>
<reference evidence="1" key="2">
    <citation type="journal article" date="2015" name="Fish Shellfish Immunol.">
        <title>Early steps in the European eel (Anguilla anguilla)-Vibrio vulnificus interaction in the gills: Role of the RtxA13 toxin.</title>
        <authorList>
            <person name="Callol A."/>
            <person name="Pajuelo D."/>
            <person name="Ebbesson L."/>
            <person name="Teles M."/>
            <person name="MacKenzie S."/>
            <person name="Amaro C."/>
        </authorList>
    </citation>
    <scope>NUCLEOTIDE SEQUENCE</scope>
</reference>
<proteinExistence type="predicted"/>
<reference evidence="1" key="1">
    <citation type="submission" date="2014-11" db="EMBL/GenBank/DDBJ databases">
        <authorList>
            <person name="Amaro Gonzalez C."/>
        </authorList>
    </citation>
    <scope>NUCLEOTIDE SEQUENCE</scope>
</reference>
<organism evidence="1">
    <name type="scientific">Anguilla anguilla</name>
    <name type="common">European freshwater eel</name>
    <name type="synonym">Muraena anguilla</name>
    <dbReference type="NCBI Taxonomy" id="7936"/>
    <lineage>
        <taxon>Eukaryota</taxon>
        <taxon>Metazoa</taxon>
        <taxon>Chordata</taxon>
        <taxon>Craniata</taxon>
        <taxon>Vertebrata</taxon>
        <taxon>Euteleostomi</taxon>
        <taxon>Actinopterygii</taxon>
        <taxon>Neopterygii</taxon>
        <taxon>Teleostei</taxon>
        <taxon>Anguilliformes</taxon>
        <taxon>Anguillidae</taxon>
        <taxon>Anguilla</taxon>
    </lineage>
</organism>
<protein>
    <submittedName>
        <fullName evidence="1">Uncharacterized protein</fullName>
    </submittedName>
</protein>
<dbReference type="EMBL" id="GBXM01077726">
    <property type="protein sequence ID" value="JAH30851.1"/>
    <property type="molecule type" value="Transcribed_RNA"/>
</dbReference>
<name>A0A0E9RNX8_ANGAN</name>
<evidence type="ECO:0000313" key="1">
    <source>
        <dbReference type="EMBL" id="JAH30851.1"/>
    </source>
</evidence>
<accession>A0A0E9RNX8</accession>